<evidence type="ECO:0000313" key="3">
    <source>
        <dbReference type="Proteomes" id="UP000006272"/>
    </source>
</evidence>
<evidence type="ECO:0008006" key="4">
    <source>
        <dbReference type="Google" id="ProtNLM"/>
    </source>
</evidence>
<feature type="chain" id="PRO_5003891367" description="TraB/GumN family protein" evidence="1">
    <location>
        <begin position="28"/>
        <end position="319"/>
    </location>
</feature>
<dbReference type="InterPro" id="IPR047111">
    <property type="entry name" value="YbaP-like"/>
</dbReference>
<dbReference type="Proteomes" id="UP000006272">
    <property type="component" value="Unassembled WGS sequence"/>
</dbReference>
<dbReference type="Pfam" id="PF01963">
    <property type="entry name" value="TraB_PrgY_gumN"/>
    <property type="match status" value="1"/>
</dbReference>
<keyword evidence="1" id="KW-0732">Signal</keyword>
<dbReference type="PANTHER" id="PTHR40590">
    <property type="entry name" value="CYTOPLASMIC PROTEIN-RELATED"/>
    <property type="match status" value="1"/>
</dbReference>
<comment type="caution">
    <text evidence="2">The sequence shown here is derived from an EMBL/GenBank/DDBJ whole genome shotgun (WGS) entry which is preliminary data.</text>
</comment>
<dbReference type="InterPro" id="IPR002816">
    <property type="entry name" value="TraB/PrgY/GumN_fam"/>
</dbReference>
<dbReference type="EMBL" id="ALAO01000278">
    <property type="protein sequence ID" value="EKO38196.1"/>
    <property type="molecule type" value="Genomic_DNA"/>
</dbReference>
<sequence length="319" mass="34740">MRRMRSVLVRLAWLPVLIVLLAGLAQAASGRSPGDGRLFLWKIVTPKATSYLLGSVHVAKPDFYPLDRRVEEAFAQCSVLAVEADISGGLDQLTDAVKSLGLYPADGGDGLERHLSPRTLRQFKKIHLDVAALRQLKPWLAALVIDAQLFKALGFDVNLGIDKHFLDAARQRRLPVRQLEGLDAQLRLFADMPEACADAQLYEALRSVQTKGRLLKQTIAYWQAGDAEALDRLFARDLAAHPEYRDGADWFFGRRNRAMAEIVDGWLGEGEPVFVVVGAGHLVGPDGLVALLRAKGYDVTQVGASSQALGGSGGPGRRG</sequence>
<organism evidence="2 3">
    <name type="scientific">Solidesulfovibrio magneticus str. Maddingley MBC34</name>
    <dbReference type="NCBI Taxonomy" id="1206767"/>
    <lineage>
        <taxon>Bacteria</taxon>
        <taxon>Pseudomonadati</taxon>
        <taxon>Thermodesulfobacteriota</taxon>
        <taxon>Desulfovibrionia</taxon>
        <taxon>Desulfovibrionales</taxon>
        <taxon>Desulfovibrionaceae</taxon>
        <taxon>Solidesulfovibrio</taxon>
    </lineage>
</organism>
<dbReference type="PATRIC" id="fig|1206767.3.peg.3051"/>
<evidence type="ECO:0000313" key="2">
    <source>
        <dbReference type="EMBL" id="EKO38196.1"/>
    </source>
</evidence>
<accession>K6GMF6</accession>
<protein>
    <recommendedName>
        <fullName evidence="4">TraB/GumN family protein</fullName>
    </recommendedName>
</protein>
<feature type="signal peptide" evidence="1">
    <location>
        <begin position="1"/>
        <end position="27"/>
    </location>
</feature>
<evidence type="ECO:0000256" key="1">
    <source>
        <dbReference type="SAM" id="SignalP"/>
    </source>
</evidence>
<gene>
    <name evidence="2" type="ORF">B193_3106</name>
</gene>
<name>K6GMF6_9BACT</name>
<proteinExistence type="predicted"/>
<dbReference type="AlphaFoldDB" id="K6GMF6"/>
<dbReference type="CDD" id="cd14789">
    <property type="entry name" value="Tiki"/>
    <property type="match status" value="1"/>
</dbReference>
<reference evidence="2 3" key="1">
    <citation type="submission" date="2012-07" db="EMBL/GenBank/DDBJ databases">
        <title>Draft genome sequence of Desulfovibrio magneticus str. Maddingley MBC34 obtained from a metagenomic sequence of a methanogenic enrichment isolated from coal-seam formation water in Victoria, Australia.</title>
        <authorList>
            <person name="Greenfield P."/>
            <person name="Hendry P."/>
            <person name="Li D."/>
            <person name="Rosewarne C.P."/>
            <person name="Tran-Dinh N."/>
            <person name="Elbourne L.D.H."/>
            <person name="Paulsen I.T."/>
            <person name="Midgley D.J."/>
        </authorList>
    </citation>
    <scope>NUCLEOTIDE SEQUENCE [LARGE SCALE GENOMIC DNA]</scope>
    <source>
        <strain evidence="3">Maddingley MBC34</strain>
    </source>
</reference>
<dbReference type="PANTHER" id="PTHR40590:SF1">
    <property type="entry name" value="CYTOPLASMIC PROTEIN"/>
    <property type="match status" value="1"/>
</dbReference>